<dbReference type="CDD" id="cd00009">
    <property type="entry name" value="AAA"/>
    <property type="match status" value="1"/>
</dbReference>
<keyword evidence="3" id="KW-0067">ATP-binding</keyword>
<dbReference type="PANTHER" id="PTHR30050">
    <property type="entry name" value="CHROMOSOMAL REPLICATION INITIATOR PROTEIN DNAA"/>
    <property type="match status" value="1"/>
</dbReference>
<dbReference type="InterPro" id="IPR003593">
    <property type="entry name" value="AAA+_ATPase"/>
</dbReference>
<dbReference type="GO" id="GO:0005524">
    <property type="term" value="F:ATP binding"/>
    <property type="evidence" value="ECO:0007669"/>
    <property type="project" value="UniProtKB-KW"/>
</dbReference>
<dbReference type="RefSeq" id="WP_092665316.1">
    <property type="nucleotide sequence ID" value="NZ_FOCX01000106.1"/>
</dbReference>
<dbReference type="Pfam" id="PF01695">
    <property type="entry name" value="IstB_IS21"/>
    <property type="match status" value="1"/>
</dbReference>
<dbReference type="Proteomes" id="UP000198775">
    <property type="component" value="Unassembled WGS sequence"/>
</dbReference>
<dbReference type="PANTHER" id="PTHR30050:SF4">
    <property type="entry name" value="ATP-BINDING PROTEIN RV3427C IN INSERTION SEQUENCE-RELATED"/>
    <property type="match status" value="1"/>
</dbReference>
<name>A0A1H8X2M7_9EURY</name>
<proteinExistence type="inferred from homology"/>
<keyword evidence="6" id="KW-1185">Reference proteome</keyword>
<sequence>MNNQSTIEKMKQMRLYAMAETYYNSTQNNMHQDYTLDQYLGLLIDQEWECRYNKRIQNLIATAGFRYPASVQDVDYTANRSLDRNTFERLALLDFIKRGENVIITGATGTGKSYLAQALGHNACTMQYKTMYYNFARFIDHVKLSKLEGTYLKLLNKIEKTDLLILDDFGLTAFDDPARNALMDIVEQKYDKTSIIIAAQIPVKNWHETIGEGTIADAILDRMVHSSHRIELTGESM</sequence>
<protein>
    <submittedName>
        <fullName evidence="5">DNA replication protein DnaC</fullName>
    </submittedName>
</protein>
<dbReference type="SUPFAM" id="SSF52540">
    <property type="entry name" value="P-loop containing nucleoside triphosphate hydrolases"/>
    <property type="match status" value="1"/>
</dbReference>
<reference evidence="6" key="1">
    <citation type="submission" date="2016-10" db="EMBL/GenBank/DDBJ databases">
        <authorList>
            <person name="Varghese N."/>
            <person name="Submissions S."/>
        </authorList>
    </citation>
    <scope>NUCLEOTIDE SEQUENCE [LARGE SCALE GENOMIC DNA]</scope>
    <source>
        <strain evidence="6">IBRC-M 10043</strain>
    </source>
</reference>
<feature type="non-terminal residue" evidence="5">
    <location>
        <position position="237"/>
    </location>
</feature>
<dbReference type="GO" id="GO:0006260">
    <property type="term" value="P:DNA replication"/>
    <property type="evidence" value="ECO:0007669"/>
    <property type="project" value="TreeGrafter"/>
</dbReference>
<dbReference type="Gene3D" id="3.40.50.300">
    <property type="entry name" value="P-loop containing nucleotide triphosphate hydrolases"/>
    <property type="match status" value="1"/>
</dbReference>
<dbReference type="PIRSF" id="PIRSF003073">
    <property type="entry name" value="DNAC_TnpB_IstB"/>
    <property type="match status" value="1"/>
</dbReference>
<dbReference type="NCBIfam" id="NF038214">
    <property type="entry name" value="IS21_help_AAA"/>
    <property type="match status" value="1"/>
</dbReference>
<dbReference type="InterPro" id="IPR047661">
    <property type="entry name" value="IstB"/>
</dbReference>
<comment type="similarity">
    <text evidence="1">Belongs to the IS21/IS1162 putative ATP-binding protein family.</text>
</comment>
<dbReference type="InterPro" id="IPR002611">
    <property type="entry name" value="IstB_ATP-bd"/>
</dbReference>
<organism evidence="5 6">
    <name type="scientific">Halorientalis persicus</name>
    <dbReference type="NCBI Taxonomy" id="1367881"/>
    <lineage>
        <taxon>Archaea</taxon>
        <taxon>Methanobacteriati</taxon>
        <taxon>Methanobacteriota</taxon>
        <taxon>Stenosarchaea group</taxon>
        <taxon>Halobacteria</taxon>
        <taxon>Halobacteriales</taxon>
        <taxon>Haloarculaceae</taxon>
        <taxon>Halorientalis</taxon>
    </lineage>
</organism>
<feature type="domain" description="AAA+ ATPase" evidence="4">
    <location>
        <begin position="98"/>
        <end position="231"/>
    </location>
</feature>
<gene>
    <name evidence="5" type="ORF">SAMN05216388_11062</name>
</gene>
<dbReference type="EMBL" id="FOCX01000106">
    <property type="protein sequence ID" value="SEP34136.1"/>
    <property type="molecule type" value="Genomic_DNA"/>
</dbReference>
<dbReference type="InterPro" id="IPR027417">
    <property type="entry name" value="P-loop_NTPase"/>
</dbReference>
<dbReference type="SMART" id="SM00382">
    <property type="entry name" value="AAA"/>
    <property type="match status" value="1"/>
</dbReference>
<evidence type="ECO:0000259" key="4">
    <source>
        <dbReference type="SMART" id="SM00382"/>
    </source>
</evidence>
<dbReference type="InterPro" id="IPR028350">
    <property type="entry name" value="DNAC/IstB-like"/>
</dbReference>
<keyword evidence="2" id="KW-0547">Nucleotide-binding</keyword>
<evidence type="ECO:0000256" key="1">
    <source>
        <dbReference type="ARBA" id="ARBA00008059"/>
    </source>
</evidence>
<accession>A0A1H8X2M7</accession>
<dbReference type="AlphaFoldDB" id="A0A1H8X2M7"/>
<dbReference type="OrthoDB" id="359405at2157"/>
<evidence type="ECO:0000256" key="3">
    <source>
        <dbReference type="ARBA" id="ARBA00022840"/>
    </source>
</evidence>
<evidence type="ECO:0000313" key="6">
    <source>
        <dbReference type="Proteomes" id="UP000198775"/>
    </source>
</evidence>
<evidence type="ECO:0000313" key="5">
    <source>
        <dbReference type="EMBL" id="SEP34136.1"/>
    </source>
</evidence>
<evidence type="ECO:0000256" key="2">
    <source>
        <dbReference type="ARBA" id="ARBA00022741"/>
    </source>
</evidence>